<dbReference type="PROSITE" id="PS50109">
    <property type="entry name" value="HIS_KIN"/>
    <property type="match status" value="1"/>
</dbReference>
<dbReference type="Gene3D" id="3.30.565.10">
    <property type="entry name" value="Histidine kinase-like ATPase, C-terminal domain"/>
    <property type="match status" value="1"/>
</dbReference>
<sequence length="475" mass="53701">MKLRQKIVISTLLLFMAVFTGANILTIENNCKLSFNRILQQARDEQESISSGIEQYVWAEGEKNGGDARYLNAVMEYLDSRVNTQGTALEILAEDRVLYSTLDFKQPVTVKANYIGRMAEYSRQEIDGKEYLILSSFFPLKDTQIRNLFFVDISGIYADRAQQYAFFLRLAAVTLLLLAAGLFLLTGRLTKTLRLLTASVRKIGEGNYRERIQIKAKDEAGELADSYNKMADAIESTVEELKRKNQEQQRFTDNFTHELRTPLTAVVGYADLLRSTSGDEEYVQELGECIFREGKRIERLSEVMMDLIFVRRHTFDMEPCDAGELLRQSVMAYEPAAAKAGLRLETELPEKPVMIFGKKELLLAMFGNLLDNAGKASDTGGRIWIRLREEGGFVTAEVEDEGRGIPEEEQSRIFESFYQVDKVRNRKNNGVGLGLSLCADIAGIHEAEIKLASRVGKGTLMTIRFPCYKEVTKAM</sequence>
<dbReference type="GO" id="GO:0000155">
    <property type="term" value="F:phosphorelay sensor kinase activity"/>
    <property type="evidence" value="ECO:0007669"/>
    <property type="project" value="InterPro"/>
</dbReference>
<feature type="coiled-coil region" evidence="14">
    <location>
        <begin position="224"/>
        <end position="254"/>
    </location>
</feature>
<keyword evidence="13 15" id="KW-0472">Membrane</keyword>
<dbReference type="Pfam" id="PF00672">
    <property type="entry name" value="HAMP"/>
    <property type="match status" value="1"/>
</dbReference>
<keyword evidence="8" id="KW-0547">Nucleotide-binding</keyword>
<evidence type="ECO:0000256" key="14">
    <source>
        <dbReference type="SAM" id="Coils"/>
    </source>
</evidence>
<dbReference type="CDD" id="cd06225">
    <property type="entry name" value="HAMP"/>
    <property type="match status" value="1"/>
</dbReference>
<comment type="caution">
    <text evidence="18">The sequence shown here is derived from an EMBL/GenBank/DDBJ whole genome shotgun (WGS) entry which is preliminary data.</text>
</comment>
<evidence type="ECO:0000256" key="11">
    <source>
        <dbReference type="ARBA" id="ARBA00022989"/>
    </source>
</evidence>
<comment type="subcellular location">
    <subcellularLocation>
        <location evidence="2">Cell membrane</location>
        <topology evidence="2">Multi-pass membrane protein</topology>
    </subcellularLocation>
</comment>
<feature type="transmembrane region" description="Helical" evidence="15">
    <location>
        <begin position="164"/>
        <end position="185"/>
    </location>
</feature>
<dbReference type="EMBL" id="MEHA01000028">
    <property type="protein sequence ID" value="ODR45191.1"/>
    <property type="molecule type" value="Genomic_DNA"/>
</dbReference>
<evidence type="ECO:0000256" key="1">
    <source>
        <dbReference type="ARBA" id="ARBA00000085"/>
    </source>
</evidence>
<keyword evidence="7 15" id="KW-0812">Transmembrane</keyword>
<keyword evidence="11 15" id="KW-1133">Transmembrane helix</keyword>
<dbReference type="InterPro" id="IPR003594">
    <property type="entry name" value="HATPase_dom"/>
</dbReference>
<evidence type="ECO:0000256" key="9">
    <source>
        <dbReference type="ARBA" id="ARBA00022777"/>
    </source>
</evidence>
<dbReference type="CDD" id="cd00082">
    <property type="entry name" value="HisKA"/>
    <property type="match status" value="1"/>
</dbReference>
<dbReference type="SMART" id="SM00388">
    <property type="entry name" value="HisKA"/>
    <property type="match status" value="1"/>
</dbReference>
<evidence type="ECO:0000256" key="5">
    <source>
        <dbReference type="ARBA" id="ARBA00022553"/>
    </source>
</evidence>
<evidence type="ECO:0000256" key="6">
    <source>
        <dbReference type="ARBA" id="ARBA00022679"/>
    </source>
</evidence>
<evidence type="ECO:0000313" key="18">
    <source>
        <dbReference type="EMBL" id="ODM05940.1"/>
    </source>
</evidence>
<evidence type="ECO:0000256" key="7">
    <source>
        <dbReference type="ARBA" id="ARBA00022692"/>
    </source>
</evidence>
<dbReference type="SUPFAM" id="SSF55874">
    <property type="entry name" value="ATPase domain of HSP90 chaperone/DNA topoisomerase II/histidine kinase"/>
    <property type="match status" value="1"/>
</dbReference>
<feature type="domain" description="HAMP" evidence="17">
    <location>
        <begin position="187"/>
        <end position="239"/>
    </location>
</feature>
<dbReference type="Pfam" id="PF02518">
    <property type="entry name" value="HATPase_c"/>
    <property type="match status" value="1"/>
</dbReference>
<dbReference type="SMART" id="SM00387">
    <property type="entry name" value="HATPase_c"/>
    <property type="match status" value="1"/>
</dbReference>
<dbReference type="SMART" id="SM00304">
    <property type="entry name" value="HAMP"/>
    <property type="match status" value="1"/>
</dbReference>
<dbReference type="RefSeq" id="WP_069152052.1">
    <property type="nucleotide sequence ID" value="NZ_DAWDRA010000033.1"/>
</dbReference>
<dbReference type="CDD" id="cd00075">
    <property type="entry name" value="HATPase"/>
    <property type="match status" value="1"/>
</dbReference>
<dbReference type="Proteomes" id="UP000094067">
    <property type="component" value="Unassembled WGS sequence"/>
</dbReference>
<dbReference type="PANTHER" id="PTHR45528">
    <property type="entry name" value="SENSOR HISTIDINE KINASE CPXA"/>
    <property type="match status" value="1"/>
</dbReference>
<protein>
    <recommendedName>
        <fullName evidence="3">histidine kinase</fullName>
        <ecNumber evidence="3">2.7.13.3</ecNumber>
    </recommendedName>
</protein>
<gene>
    <name evidence="18" type="primary">phoR_5</name>
    <name evidence="19" type="ORF">BEI59_27655</name>
    <name evidence="18" type="ORF">BEI61_01829</name>
    <name evidence="20" type="ORF">BEI63_15700</name>
</gene>
<keyword evidence="5" id="KW-0597">Phosphoprotein</keyword>
<dbReference type="EC" id="2.7.13.3" evidence="3"/>
<evidence type="ECO:0000259" key="17">
    <source>
        <dbReference type="PROSITE" id="PS50885"/>
    </source>
</evidence>
<evidence type="ECO:0000259" key="16">
    <source>
        <dbReference type="PROSITE" id="PS50109"/>
    </source>
</evidence>
<proteinExistence type="predicted"/>
<dbReference type="Proteomes" id="UP000094271">
    <property type="component" value="Unassembled WGS sequence"/>
</dbReference>
<dbReference type="InterPro" id="IPR004358">
    <property type="entry name" value="Sig_transdc_His_kin-like_C"/>
</dbReference>
<dbReference type="PANTHER" id="PTHR45528:SF1">
    <property type="entry name" value="SENSOR HISTIDINE KINASE CPXA"/>
    <property type="match status" value="1"/>
</dbReference>
<dbReference type="SUPFAM" id="SSF158472">
    <property type="entry name" value="HAMP domain-like"/>
    <property type="match status" value="1"/>
</dbReference>
<dbReference type="SUPFAM" id="SSF47384">
    <property type="entry name" value="Homodimeric domain of signal transducing histidine kinase"/>
    <property type="match status" value="1"/>
</dbReference>
<keyword evidence="9" id="KW-0418">Kinase</keyword>
<dbReference type="GO" id="GO:0005524">
    <property type="term" value="F:ATP binding"/>
    <property type="evidence" value="ECO:0007669"/>
    <property type="project" value="UniProtKB-KW"/>
</dbReference>
<evidence type="ECO:0000313" key="19">
    <source>
        <dbReference type="EMBL" id="ODR45191.1"/>
    </source>
</evidence>
<dbReference type="PRINTS" id="PR00344">
    <property type="entry name" value="BCTRLSENSOR"/>
</dbReference>
<dbReference type="Gene3D" id="6.10.340.10">
    <property type="match status" value="1"/>
</dbReference>
<keyword evidence="4" id="KW-1003">Cell membrane</keyword>
<accession>A0A1E3AAY7</accession>
<reference evidence="18 21" key="1">
    <citation type="submission" date="2016-07" db="EMBL/GenBank/DDBJ databases">
        <title>Characterization of isolates of Eisenbergiella tayi derived from blood cultures, using whole genome sequencing.</title>
        <authorList>
            <person name="Burdz T."/>
            <person name="Wiebe D."/>
            <person name="Huynh C."/>
            <person name="Bernard K."/>
        </authorList>
    </citation>
    <scope>NUCLEOTIDE SEQUENCE [LARGE SCALE GENOMIC DNA]</scope>
    <source>
        <strain evidence="18 21">NML 110608</strain>
    </source>
</reference>
<dbReference type="InterPro" id="IPR003661">
    <property type="entry name" value="HisK_dim/P_dom"/>
</dbReference>
<keyword evidence="12" id="KW-0902">Two-component regulatory system</keyword>
<dbReference type="InterPro" id="IPR005467">
    <property type="entry name" value="His_kinase_dom"/>
</dbReference>
<evidence type="ECO:0000256" key="2">
    <source>
        <dbReference type="ARBA" id="ARBA00004651"/>
    </source>
</evidence>
<dbReference type="Gene3D" id="1.10.287.130">
    <property type="match status" value="1"/>
</dbReference>
<evidence type="ECO:0000256" key="12">
    <source>
        <dbReference type="ARBA" id="ARBA00023012"/>
    </source>
</evidence>
<dbReference type="OrthoDB" id="9786919at2"/>
<evidence type="ECO:0000256" key="4">
    <source>
        <dbReference type="ARBA" id="ARBA00022475"/>
    </source>
</evidence>
<feature type="domain" description="Histidine kinase" evidence="16">
    <location>
        <begin position="254"/>
        <end position="469"/>
    </location>
</feature>
<evidence type="ECO:0000313" key="22">
    <source>
        <dbReference type="Proteomes" id="UP000094271"/>
    </source>
</evidence>
<evidence type="ECO:0000256" key="8">
    <source>
        <dbReference type="ARBA" id="ARBA00022741"/>
    </source>
</evidence>
<keyword evidence="23" id="KW-1185">Reference proteome</keyword>
<evidence type="ECO:0000256" key="3">
    <source>
        <dbReference type="ARBA" id="ARBA00012438"/>
    </source>
</evidence>
<dbReference type="InterPro" id="IPR036890">
    <property type="entry name" value="HATPase_C_sf"/>
</dbReference>
<dbReference type="GO" id="GO:0005886">
    <property type="term" value="C:plasma membrane"/>
    <property type="evidence" value="ECO:0007669"/>
    <property type="project" value="UniProtKB-SubCell"/>
</dbReference>
<organism evidence="18 21">
    <name type="scientific">Eisenbergiella tayi</name>
    <dbReference type="NCBI Taxonomy" id="1432052"/>
    <lineage>
        <taxon>Bacteria</taxon>
        <taxon>Bacillati</taxon>
        <taxon>Bacillota</taxon>
        <taxon>Clostridia</taxon>
        <taxon>Lachnospirales</taxon>
        <taxon>Lachnospiraceae</taxon>
        <taxon>Eisenbergiella</taxon>
    </lineage>
</organism>
<evidence type="ECO:0000313" key="20">
    <source>
        <dbReference type="EMBL" id="ODR54416.1"/>
    </source>
</evidence>
<evidence type="ECO:0000256" key="15">
    <source>
        <dbReference type="SAM" id="Phobius"/>
    </source>
</evidence>
<keyword evidence="14" id="KW-0175">Coiled coil</keyword>
<evidence type="ECO:0000313" key="23">
    <source>
        <dbReference type="Proteomes" id="UP000094869"/>
    </source>
</evidence>
<dbReference type="PROSITE" id="PS50885">
    <property type="entry name" value="HAMP"/>
    <property type="match status" value="1"/>
</dbReference>
<name>A0A1E3AAY7_9FIRM</name>
<dbReference type="InterPro" id="IPR003660">
    <property type="entry name" value="HAMP_dom"/>
</dbReference>
<evidence type="ECO:0000313" key="21">
    <source>
        <dbReference type="Proteomes" id="UP000094067"/>
    </source>
</evidence>
<evidence type="ECO:0000256" key="13">
    <source>
        <dbReference type="ARBA" id="ARBA00023136"/>
    </source>
</evidence>
<evidence type="ECO:0000256" key="10">
    <source>
        <dbReference type="ARBA" id="ARBA00022840"/>
    </source>
</evidence>
<reference evidence="20 23" key="2">
    <citation type="submission" date="2016-08" db="EMBL/GenBank/DDBJ databases">
        <title>Characterization of Isolates of Eisenbergiella tayi Derived from Blood Cultures, Using Whole Genome Sequencing.</title>
        <authorList>
            <person name="Bernier A.-M."/>
            <person name="Burdz T."/>
            <person name="Wiebe D."/>
            <person name="Bernard K."/>
        </authorList>
    </citation>
    <scope>NUCLEOTIDE SEQUENCE [LARGE SCALE GENOMIC DNA]</scope>
    <source>
        <strain evidence="20 23">NML120146</strain>
    </source>
</reference>
<reference evidence="19 22" key="3">
    <citation type="submission" date="2016-08" db="EMBL/GenBank/DDBJ databases">
        <authorList>
            <person name="Seilhamer J.J."/>
        </authorList>
    </citation>
    <scope>NUCLEOTIDE SEQUENCE [LARGE SCALE GENOMIC DNA]</scope>
    <source>
        <strain evidence="19 22">NML150140-1</strain>
    </source>
</reference>
<dbReference type="EMBL" id="MCGH01000002">
    <property type="protein sequence ID" value="ODM05940.1"/>
    <property type="molecule type" value="Genomic_DNA"/>
</dbReference>
<keyword evidence="10" id="KW-0067">ATP-binding</keyword>
<dbReference type="EMBL" id="MEHD01000025">
    <property type="protein sequence ID" value="ODR54416.1"/>
    <property type="molecule type" value="Genomic_DNA"/>
</dbReference>
<comment type="catalytic activity">
    <reaction evidence="1">
        <text>ATP + protein L-histidine = ADP + protein N-phospho-L-histidine.</text>
        <dbReference type="EC" id="2.7.13.3"/>
    </reaction>
</comment>
<dbReference type="InterPro" id="IPR050398">
    <property type="entry name" value="HssS/ArlS-like"/>
</dbReference>
<dbReference type="InterPro" id="IPR036097">
    <property type="entry name" value="HisK_dim/P_sf"/>
</dbReference>
<keyword evidence="6 18" id="KW-0808">Transferase</keyword>
<dbReference type="Pfam" id="PF00512">
    <property type="entry name" value="HisKA"/>
    <property type="match status" value="1"/>
</dbReference>
<dbReference type="AlphaFoldDB" id="A0A1E3AAY7"/>
<dbReference type="Proteomes" id="UP000094869">
    <property type="component" value="Unassembled WGS sequence"/>
</dbReference>